<dbReference type="AlphaFoldDB" id="A0A9P6SYJ0"/>
<keyword evidence="3" id="KW-1185">Reference proteome</keyword>
<feature type="compositionally biased region" description="Basic and acidic residues" evidence="1">
    <location>
        <begin position="191"/>
        <end position="200"/>
    </location>
</feature>
<gene>
    <name evidence="2" type="ORF">BGZ80_000666</name>
</gene>
<evidence type="ECO:0000313" key="2">
    <source>
        <dbReference type="EMBL" id="KAG0011476.1"/>
    </source>
</evidence>
<proteinExistence type="predicted"/>
<feature type="region of interest" description="Disordered" evidence="1">
    <location>
        <begin position="191"/>
        <end position="228"/>
    </location>
</feature>
<organism evidence="2 3">
    <name type="scientific">Entomortierella chlamydospora</name>
    <dbReference type="NCBI Taxonomy" id="101097"/>
    <lineage>
        <taxon>Eukaryota</taxon>
        <taxon>Fungi</taxon>
        <taxon>Fungi incertae sedis</taxon>
        <taxon>Mucoromycota</taxon>
        <taxon>Mortierellomycotina</taxon>
        <taxon>Mortierellomycetes</taxon>
        <taxon>Mortierellales</taxon>
        <taxon>Mortierellaceae</taxon>
        <taxon>Entomortierella</taxon>
    </lineage>
</organism>
<dbReference type="Proteomes" id="UP000703661">
    <property type="component" value="Unassembled WGS sequence"/>
</dbReference>
<protein>
    <submittedName>
        <fullName evidence="2">Uncharacterized protein</fullName>
    </submittedName>
</protein>
<name>A0A9P6SYJ0_9FUNG</name>
<sequence length="228" mass="26004">MMSSGNGIKEYGSNVFPYVEFLGWFGLDSVKPYIDRMKEQLQDDESKRIIDTLIPPTAVNMLHERLAVVEGSDIEKALATVNSNLIQGKIDKEYEKLLKEQSQDHKKKQIESKMYGIKTTATTAKLQDYCPTGISMVITYPAEVFKFQIVRPDPEPELEGLQRVSINIDDNNFPQIFPDRHVQFLDRLKQHKRPAADEPTAKLTKKSKVAMTRSVTDPLPQDDRPTHV</sequence>
<evidence type="ECO:0000313" key="3">
    <source>
        <dbReference type="Proteomes" id="UP000703661"/>
    </source>
</evidence>
<evidence type="ECO:0000256" key="1">
    <source>
        <dbReference type="SAM" id="MobiDB-lite"/>
    </source>
</evidence>
<accession>A0A9P6SYJ0</accession>
<reference evidence="2" key="1">
    <citation type="journal article" date="2020" name="Fungal Divers.">
        <title>Resolving the Mortierellaceae phylogeny through synthesis of multi-gene phylogenetics and phylogenomics.</title>
        <authorList>
            <person name="Vandepol N."/>
            <person name="Liber J."/>
            <person name="Desiro A."/>
            <person name="Na H."/>
            <person name="Kennedy M."/>
            <person name="Barry K."/>
            <person name="Grigoriev I.V."/>
            <person name="Miller A.N."/>
            <person name="O'Donnell K."/>
            <person name="Stajich J.E."/>
            <person name="Bonito G."/>
        </authorList>
    </citation>
    <scope>NUCLEOTIDE SEQUENCE</scope>
    <source>
        <strain evidence="2">NRRL 2769</strain>
    </source>
</reference>
<dbReference type="EMBL" id="JAAAID010001141">
    <property type="protein sequence ID" value="KAG0011476.1"/>
    <property type="molecule type" value="Genomic_DNA"/>
</dbReference>
<comment type="caution">
    <text evidence="2">The sequence shown here is derived from an EMBL/GenBank/DDBJ whole genome shotgun (WGS) entry which is preliminary data.</text>
</comment>
<dbReference type="OrthoDB" id="2400963at2759"/>